<feature type="transmembrane region" description="Helical" evidence="3">
    <location>
        <begin position="151"/>
        <end position="169"/>
    </location>
</feature>
<keyword evidence="6" id="KW-1185">Reference proteome</keyword>
<evidence type="ECO:0000256" key="2">
    <source>
        <dbReference type="PROSITE-ProRule" id="PRU00284"/>
    </source>
</evidence>
<dbReference type="SUPFAM" id="SSF58104">
    <property type="entry name" value="Methyl-accepting chemotaxis protein (MCP) signaling domain"/>
    <property type="match status" value="1"/>
</dbReference>
<dbReference type="PANTHER" id="PTHR32089:SF112">
    <property type="entry name" value="LYSOZYME-LIKE PROTEIN-RELATED"/>
    <property type="match status" value="1"/>
</dbReference>
<dbReference type="SMART" id="SM00283">
    <property type="entry name" value="MA"/>
    <property type="match status" value="1"/>
</dbReference>
<keyword evidence="3" id="KW-0472">Membrane</keyword>
<dbReference type="PROSITE" id="PS50111">
    <property type="entry name" value="CHEMOTAXIS_TRANSDUC_2"/>
    <property type="match status" value="1"/>
</dbReference>
<keyword evidence="1 2" id="KW-0807">Transducer</keyword>
<evidence type="ECO:0000259" key="4">
    <source>
        <dbReference type="PROSITE" id="PS50111"/>
    </source>
</evidence>
<sequence>MINLRSKGKRSMHEKKLEYLHKRNVLLCKLLWAVLVFTAVAIIAIGVNPDTIKLVTGLGGLIGVILTLLVWKRLFVDKIMYLIPIFLYILSFLLVNSTGQMSNYLVVYFSLALVSLYHNFRPLVLAMVLGVIMTNWFYFSGHAVFEAINTTNFGVLNLMFLIVSGVMIAQTRLGERSSKELVQHEQVLSQANGRLEELVAHLGESAMQVATSAEQLTAGAEQTNLVTEHIASTINELSHGAERQVHSIEESSEAIQEISGNITMITEQVQKVASNADRTEELASTGDVAIQTVVRQMNSINSRMSELTEGVQRLGDRSQEIGQIVEVITGISAQTNLLALNAAIEAARAGEHGRGFAVVADEVRKLAEQSGQSASKISALIEAIQAETGSAITMMEAGAKEVADGIEVVNRAGQSFDEIRRSVVEVAGGVQEVSHSSQEMMDDVERVVSAIRQIWEISATSASAAQNVSAATEEQIASMAEIVSSAAALSKLADQLQGIAKNMHGE</sequence>
<proteinExistence type="predicted"/>
<feature type="transmembrane region" description="Helical" evidence="3">
    <location>
        <begin position="25"/>
        <end position="46"/>
    </location>
</feature>
<protein>
    <recommendedName>
        <fullName evidence="4">Methyl-accepting transducer domain-containing protein</fullName>
    </recommendedName>
</protein>
<dbReference type="GO" id="GO:0007165">
    <property type="term" value="P:signal transduction"/>
    <property type="evidence" value="ECO:0007669"/>
    <property type="project" value="UniProtKB-KW"/>
</dbReference>
<dbReference type="AlphaFoldDB" id="A0A1Y0ITC7"/>
<keyword evidence="3" id="KW-1133">Transmembrane helix</keyword>
<keyword evidence="3" id="KW-0812">Transmembrane</keyword>
<feature type="transmembrane region" description="Helical" evidence="3">
    <location>
        <begin position="124"/>
        <end position="145"/>
    </location>
</feature>
<evidence type="ECO:0000313" key="6">
    <source>
        <dbReference type="Proteomes" id="UP000195437"/>
    </source>
</evidence>
<accession>A0A1Y0ITC7</accession>
<dbReference type="InterPro" id="IPR004089">
    <property type="entry name" value="MCPsignal_dom"/>
</dbReference>
<organism evidence="5 6">
    <name type="scientific">Tumebacillus avium</name>
    <dbReference type="NCBI Taxonomy" id="1903704"/>
    <lineage>
        <taxon>Bacteria</taxon>
        <taxon>Bacillati</taxon>
        <taxon>Bacillota</taxon>
        <taxon>Bacilli</taxon>
        <taxon>Bacillales</taxon>
        <taxon>Alicyclobacillaceae</taxon>
        <taxon>Tumebacillus</taxon>
    </lineage>
</organism>
<reference evidence="6" key="1">
    <citation type="submission" date="2017-05" db="EMBL/GenBank/DDBJ databases">
        <authorList>
            <person name="Sung H."/>
        </authorList>
    </citation>
    <scope>NUCLEOTIDE SEQUENCE [LARGE SCALE GENOMIC DNA]</scope>
    <source>
        <strain evidence="6">AR23208</strain>
    </source>
</reference>
<dbReference type="KEGG" id="tum:CBW65_23745"/>
<dbReference type="Pfam" id="PF00015">
    <property type="entry name" value="MCPsignal"/>
    <property type="match status" value="1"/>
</dbReference>
<dbReference type="CDD" id="cd11386">
    <property type="entry name" value="MCP_signal"/>
    <property type="match status" value="1"/>
</dbReference>
<dbReference type="Gene3D" id="1.10.287.950">
    <property type="entry name" value="Methyl-accepting chemotaxis protein"/>
    <property type="match status" value="1"/>
</dbReference>
<feature type="domain" description="Methyl-accepting transducer" evidence="4">
    <location>
        <begin position="219"/>
        <end position="455"/>
    </location>
</feature>
<gene>
    <name evidence="5" type="ORF">CBW65_23745</name>
</gene>
<feature type="transmembrane region" description="Helical" evidence="3">
    <location>
        <begin position="52"/>
        <end position="71"/>
    </location>
</feature>
<dbReference type="EMBL" id="CP021434">
    <property type="protein sequence ID" value="ARU63697.1"/>
    <property type="molecule type" value="Genomic_DNA"/>
</dbReference>
<evidence type="ECO:0000256" key="3">
    <source>
        <dbReference type="SAM" id="Phobius"/>
    </source>
</evidence>
<evidence type="ECO:0000256" key="1">
    <source>
        <dbReference type="ARBA" id="ARBA00023224"/>
    </source>
</evidence>
<dbReference type="PANTHER" id="PTHR32089">
    <property type="entry name" value="METHYL-ACCEPTING CHEMOTAXIS PROTEIN MCPB"/>
    <property type="match status" value="1"/>
</dbReference>
<dbReference type="GO" id="GO:0016020">
    <property type="term" value="C:membrane"/>
    <property type="evidence" value="ECO:0007669"/>
    <property type="project" value="InterPro"/>
</dbReference>
<name>A0A1Y0ITC7_9BACL</name>
<dbReference type="Proteomes" id="UP000195437">
    <property type="component" value="Chromosome"/>
</dbReference>
<evidence type="ECO:0000313" key="5">
    <source>
        <dbReference type="EMBL" id="ARU63697.1"/>
    </source>
</evidence>